<comment type="similarity">
    <text evidence="7">Belongs to the drug/metabolite transporter (DMT) superfamily. Small multidrug resistance (SMR) (TC 2.A.7.1) family.</text>
</comment>
<keyword evidence="2" id="KW-0813">Transport</keyword>
<dbReference type="PANTHER" id="PTHR30561">
    <property type="entry name" value="SMR FAMILY PROTON-DEPENDENT DRUG EFFLUX TRANSPORTER SUGE"/>
    <property type="match status" value="1"/>
</dbReference>
<dbReference type="EMBL" id="CP095045">
    <property type="protein sequence ID" value="UOQ55847.1"/>
    <property type="molecule type" value="Genomic_DNA"/>
</dbReference>
<evidence type="ECO:0000313" key="9">
    <source>
        <dbReference type="EMBL" id="UOQ55847.1"/>
    </source>
</evidence>
<dbReference type="PANTHER" id="PTHR30561:SF0">
    <property type="entry name" value="GUANIDINIUM EXPORTER"/>
    <property type="match status" value="1"/>
</dbReference>
<keyword evidence="6 8" id="KW-0472">Membrane</keyword>
<organism evidence="9 10">
    <name type="scientific">Leucobacter allii</name>
    <dbReference type="NCBI Taxonomy" id="2932247"/>
    <lineage>
        <taxon>Bacteria</taxon>
        <taxon>Bacillati</taxon>
        <taxon>Actinomycetota</taxon>
        <taxon>Actinomycetes</taxon>
        <taxon>Micrococcales</taxon>
        <taxon>Microbacteriaceae</taxon>
        <taxon>Leucobacter</taxon>
    </lineage>
</organism>
<evidence type="ECO:0000256" key="6">
    <source>
        <dbReference type="ARBA" id="ARBA00023136"/>
    </source>
</evidence>
<gene>
    <name evidence="9" type="ORF">MUN78_08985</name>
</gene>
<dbReference type="RefSeq" id="WP_244725892.1">
    <property type="nucleotide sequence ID" value="NZ_CP095045.1"/>
</dbReference>
<evidence type="ECO:0000256" key="5">
    <source>
        <dbReference type="ARBA" id="ARBA00022989"/>
    </source>
</evidence>
<dbReference type="Proteomes" id="UP000831786">
    <property type="component" value="Chromosome"/>
</dbReference>
<dbReference type="InterPro" id="IPR000390">
    <property type="entry name" value="Small_drug/metabolite_transptr"/>
</dbReference>
<evidence type="ECO:0000256" key="7">
    <source>
        <dbReference type="RuleBase" id="RU003942"/>
    </source>
</evidence>
<evidence type="ECO:0000256" key="8">
    <source>
        <dbReference type="SAM" id="Phobius"/>
    </source>
</evidence>
<reference evidence="9 10" key="1">
    <citation type="submission" date="2022-04" db="EMBL/GenBank/DDBJ databases">
        <title>Leucobacter sp. isolated from rhizosphere of garlic.</title>
        <authorList>
            <person name="Won M."/>
            <person name="Lee C.-M."/>
            <person name="Woen H.-Y."/>
            <person name="Kwon S.-W."/>
        </authorList>
    </citation>
    <scope>NUCLEOTIDE SEQUENCE [LARGE SCALE GENOMIC DNA]</scope>
    <source>
        <strain evidence="9 10">H21R-40</strain>
    </source>
</reference>
<name>A0ABY4FIU8_9MICO</name>
<dbReference type="InterPro" id="IPR045324">
    <property type="entry name" value="Small_multidrug_res"/>
</dbReference>
<proteinExistence type="inferred from homology"/>
<feature type="transmembrane region" description="Helical" evidence="8">
    <location>
        <begin position="31"/>
        <end position="48"/>
    </location>
</feature>
<protein>
    <submittedName>
        <fullName evidence="9">Multidrug efflux SMR transporter</fullName>
    </submittedName>
</protein>
<keyword evidence="4 7" id="KW-0812">Transmembrane</keyword>
<dbReference type="Gene3D" id="1.10.3730.20">
    <property type="match status" value="1"/>
</dbReference>
<keyword evidence="10" id="KW-1185">Reference proteome</keyword>
<sequence>MAGFLRRRAVRPASTAAAAVPETKAARGSHWIVLLVSAALEAVWALALHEAHGFSVLAPSLVFLVAFPLSMAGLGYAMRGIAISVAYAVWTGLGAAITVSAAMLLGSEAPSVLKLLFLAGIIGCVIGLKFVGDGGRPADPGGDPGDPAAPRPIG</sequence>
<evidence type="ECO:0000256" key="2">
    <source>
        <dbReference type="ARBA" id="ARBA00022448"/>
    </source>
</evidence>
<dbReference type="InterPro" id="IPR037185">
    <property type="entry name" value="EmrE-like"/>
</dbReference>
<evidence type="ECO:0000256" key="1">
    <source>
        <dbReference type="ARBA" id="ARBA00004651"/>
    </source>
</evidence>
<evidence type="ECO:0000256" key="4">
    <source>
        <dbReference type="ARBA" id="ARBA00022692"/>
    </source>
</evidence>
<dbReference type="Pfam" id="PF00893">
    <property type="entry name" value="Multi_Drug_Res"/>
    <property type="match status" value="1"/>
</dbReference>
<evidence type="ECO:0000313" key="10">
    <source>
        <dbReference type="Proteomes" id="UP000831786"/>
    </source>
</evidence>
<comment type="subcellular location">
    <subcellularLocation>
        <location evidence="1 7">Cell membrane</location>
        <topology evidence="1 7">Multi-pass membrane protein</topology>
    </subcellularLocation>
</comment>
<feature type="transmembrane region" description="Helical" evidence="8">
    <location>
        <begin position="112"/>
        <end position="131"/>
    </location>
</feature>
<keyword evidence="3" id="KW-1003">Cell membrane</keyword>
<accession>A0ABY4FIU8</accession>
<evidence type="ECO:0000256" key="3">
    <source>
        <dbReference type="ARBA" id="ARBA00022475"/>
    </source>
</evidence>
<feature type="transmembrane region" description="Helical" evidence="8">
    <location>
        <begin position="54"/>
        <end position="78"/>
    </location>
</feature>
<feature type="transmembrane region" description="Helical" evidence="8">
    <location>
        <begin position="85"/>
        <end position="106"/>
    </location>
</feature>
<dbReference type="SUPFAM" id="SSF103481">
    <property type="entry name" value="Multidrug resistance efflux transporter EmrE"/>
    <property type="match status" value="1"/>
</dbReference>
<keyword evidence="5 8" id="KW-1133">Transmembrane helix</keyword>